<evidence type="ECO:0000313" key="2">
    <source>
        <dbReference type="Proteomes" id="UP000738325"/>
    </source>
</evidence>
<organism evidence="1 2">
    <name type="scientific">Dissophora globulifera</name>
    <dbReference type="NCBI Taxonomy" id="979702"/>
    <lineage>
        <taxon>Eukaryota</taxon>
        <taxon>Fungi</taxon>
        <taxon>Fungi incertae sedis</taxon>
        <taxon>Mucoromycota</taxon>
        <taxon>Mortierellomycotina</taxon>
        <taxon>Mortierellomycetes</taxon>
        <taxon>Mortierellales</taxon>
        <taxon>Mortierellaceae</taxon>
        <taxon>Dissophora</taxon>
    </lineage>
</organism>
<dbReference type="Proteomes" id="UP000738325">
    <property type="component" value="Unassembled WGS sequence"/>
</dbReference>
<dbReference type="EMBL" id="JAAAIP010000427">
    <property type="protein sequence ID" value="KAG0317363.1"/>
    <property type="molecule type" value="Genomic_DNA"/>
</dbReference>
<name>A0A9P6RCG4_9FUNG</name>
<evidence type="ECO:0000313" key="1">
    <source>
        <dbReference type="EMBL" id="KAG0317363.1"/>
    </source>
</evidence>
<reference evidence="1" key="1">
    <citation type="journal article" date="2020" name="Fungal Divers.">
        <title>Resolving the Mortierellaceae phylogeny through synthesis of multi-gene phylogenetics and phylogenomics.</title>
        <authorList>
            <person name="Vandepol N."/>
            <person name="Liber J."/>
            <person name="Desiro A."/>
            <person name="Na H."/>
            <person name="Kennedy M."/>
            <person name="Barry K."/>
            <person name="Grigoriev I.V."/>
            <person name="Miller A.N."/>
            <person name="O'Donnell K."/>
            <person name="Stajich J.E."/>
            <person name="Bonito G."/>
        </authorList>
    </citation>
    <scope>NUCLEOTIDE SEQUENCE</scope>
    <source>
        <strain evidence="1">REB-010B</strain>
    </source>
</reference>
<sequence length="125" mass="14786">MCEEPLSILYARTVDEADALVKAFRDAWKDLAPHFLQYLNENYLDSEANRRRWMFCYREGVSYGSINTSDFVESWHNIVKELFCKDKHQQRLDTGIYVLVHGVIPYFTQKCLHHKVQVGRLSRSK</sequence>
<gene>
    <name evidence="1" type="ORF">BGZ99_006344</name>
</gene>
<dbReference type="OrthoDB" id="2430203at2759"/>
<proteinExistence type="predicted"/>
<accession>A0A9P6RCG4</accession>
<protein>
    <submittedName>
        <fullName evidence="1">Uncharacterized protein</fullName>
    </submittedName>
</protein>
<comment type="caution">
    <text evidence="1">The sequence shown here is derived from an EMBL/GenBank/DDBJ whole genome shotgun (WGS) entry which is preliminary data.</text>
</comment>
<dbReference type="AlphaFoldDB" id="A0A9P6RCG4"/>
<keyword evidence="2" id="KW-1185">Reference proteome</keyword>